<sequence>MASAVVSDAVSAISANLSPLPTLTSSFLFCDQPVNTAGPVVAHYTSYILVYPAACATRQWMATYTVGEWCPTECDSHHRHRIGDSDWLPPNFVVTTVTCDVCAEKTQTITCPNALGTAEAVIHGDGITATVVVTPTPEAEAPHYGGQLPHPAGVVAQPPNSLPSGPAITYAATPGVSASVSAVRVGTPAYSGHQPLVTAGASTMGLKTGLVVFTSLALAAFNMLA</sequence>
<protein>
    <submittedName>
        <fullName evidence="1">Uncharacterized protein</fullName>
    </submittedName>
</protein>
<evidence type="ECO:0000313" key="1">
    <source>
        <dbReference type="EMBL" id="KAK0651836.1"/>
    </source>
</evidence>
<comment type="caution">
    <text evidence="1">The sequence shown here is derived from an EMBL/GenBank/DDBJ whole genome shotgun (WGS) entry which is preliminary data.</text>
</comment>
<accession>A0AA39YHZ3</accession>
<dbReference type="Proteomes" id="UP001174936">
    <property type="component" value="Unassembled WGS sequence"/>
</dbReference>
<gene>
    <name evidence="1" type="ORF">B0T16DRAFT_454255</name>
</gene>
<reference evidence="1" key="1">
    <citation type="submission" date="2023-06" db="EMBL/GenBank/DDBJ databases">
        <title>Genome-scale phylogeny and comparative genomics of the fungal order Sordariales.</title>
        <authorList>
            <consortium name="Lawrence Berkeley National Laboratory"/>
            <person name="Hensen N."/>
            <person name="Bonometti L."/>
            <person name="Westerberg I."/>
            <person name="Brannstrom I.O."/>
            <person name="Guillou S."/>
            <person name="Cros-Aarteil S."/>
            <person name="Calhoun S."/>
            <person name="Haridas S."/>
            <person name="Kuo A."/>
            <person name="Mondo S."/>
            <person name="Pangilinan J."/>
            <person name="Riley R."/>
            <person name="Labutti K."/>
            <person name="Andreopoulos B."/>
            <person name="Lipzen A."/>
            <person name="Chen C."/>
            <person name="Yanf M."/>
            <person name="Daum C."/>
            <person name="Ng V."/>
            <person name="Clum A."/>
            <person name="Steindorff A."/>
            <person name="Ohm R."/>
            <person name="Martin F."/>
            <person name="Silar P."/>
            <person name="Natvig D."/>
            <person name="Lalanne C."/>
            <person name="Gautier V."/>
            <person name="Ament-Velasquez S.L."/>
            <person name="Kruys A."/>
            <person name="Hutchinson M.I."/>
            <person name="Powell A.J."/>
            <person name="Barry K."/>
            <person name="Miller A.N."/>
            <person name="Grigoriev I.V."/>
            <person name="Debuchy R."/>
            <person name="Gladieux P."/>
            <person name="Thoren M.H."/>
            <person name="Johannesson H."/>
        </authorList>
    </citation>
    <scope>NUCLEOTIDE SEQUENCE</scope>
    <source>
        <strain evidence="1">SMH2532-1</strain>
    </source>
</reference>
<proteinExistence type="predicted"/>
<name>A0AA39YHZ3_9PEZI</name>
<evidence type="ECO:0000313" key="2">
    <source>
        <dbReference type="Proteomes" id="UP001174936"/>
    </source>
</evidence>
<organism evidence="1 2">
    <name type="scientific">Cercophora newfieldiana</name>
    <dbReference type="NCBI Taxonomy" id="92897"/>
    <lineage>
        <taxon>Eukaryota</taxon>
        <taxon>Fungi</taxon>
        <taxon>Dikarya</taxon>
        <taxon>Ascomycota</taxon>
        <taxon>Pezizomycotina</taxon>
        <taxon>Sordariomycetes</taxon>
        <taxon>Sordariomycetidae</taxon>
        <taxon>Sordariales</taxon>
        <taxon>Lasiosphaeriaceae</taxon>
        <taxon>Cercophora</taxon>
    </lineage>
</organism>
<keyword evidence="2" id="KW-1185">Reference proteome</keyword>
<dbReference type="EMBL" id="JAULSV010000002">
    <property type="protein sequence ID" value="KAK0651836.1"/>
    <property type="molecule type" value="Genomic_DNA"/>
</dbReference>
<dbReference type="AlphaFoldDB" id="A0AA39YHZ3"/>